<gene>
    <name evidence="5" type="primary">msrA</name>
    <name evidence="7" type="ORF">SAMN05421781_1111</name>
</gene>
<evidence type="ECO:0000256" key="1">
    <source>
        <dbReference type="ARBA" id="ARBA00005591"/>
    </source>
</evidence>
<dbReference type="HAMAP" id="MF_01401">
    <property type="entry name" value="MsrA"/>
    <property type="match status" value="1"/>
</dbReference>
<comment type="catalytic activity">
    <reaction evidence="3 5">
        <text>L-methionyl-[protein] + [thioredoxin]-disulfide + H2O = L-methionyl-(S)-S-oxide-[protein] + [thioredoxin]-dithiol</text>
        <dbReference type="Rhea" id="RHEA:14217"/>
        <dbReference type="Rhea" id="RHEA-COMP:10698"/>
        <dbReference type="Rhea" id="RHEA-COMP:10700"/>
        <dbReference type="Rhea" id="RHEA-COMP:12313"/>
        <dbReference type="Rhea" id="RHEA-COMP:12315"/>
        <dbReference type="ChEBI" id="CHEBI:15377"/>
        <dbReference type="ChEBI" id="CHEBI:16044"/>
        <dbReference type="ChEBI" id="CHEBI:29950"/>
        <dbReference type="ChEBI" id="CHEBI:44120"/>
        <dbReference type="ChEBI" id="CHEBI:50058"/>
        <dbReference type="EC" id="1.8.4.11"/>
    </reaction>
</comment>
<feature type="active site" evidence="5">
    <location>
        <position position="19"/>
    </location>
</feature>
<name>A0A1H2SCH3_9BACI</name>
<proteinExistence type="inferred from homology"/>
<dbReference type="InterPro" id="IPR002569">
    <property type="entry name" value="Met_Sox_Rdtase_MsrA_dom"/>
</dbReference>
<comment type="similarity">
    <text evidence="1 5">Belongs to the MsrA Met sulfoxide reductase family.</text>
</comment>
<keyword evidence="8" id="KW-1185">Reference proteome</keyword>
<accession>A0A1H2SCH3</accession>
<reference evidence="7 8" key="1">
    <citation type="submission" date="2016-10" db="EMBL/GenBank/DDBJ databases">
        <authorList>
            <person name="de Groot N.N."/>
        </authorList>
    </citation>
    <scope>NUCLEOTIDE SEQUENCE [LARGE SCALE GENOMIC DNA]</scope>
    <source>
        <strain evidence="7 8">DSM 23126</strain>
    </source>
</reference>
<dbReference type="OrthoDB" id="4174719at2"/>
<dbReference type="FunFam" id="3.30.1060.10:FF:000003">
    <property type="entry name" value="Peptide methionine sulfoxide reductase MsrA"/>
    <property type="match status" value="1"/>
</dbReference>
<evidence type="ECO:0000259" key="6">
    <source>
        <dbReference type="Pfam" id="PF01625"/>
    </source>
</evidence>
<keyword evidence="2 5" id="KW-0560">Oxidoreductase</keyword>
<organism evidence="7 8">
    <name type="scientific">Marinococcus luteus</name>
    <dbReference type="NCBI Taxonomy" id="1122204"/>
    <lineage>
        <taxon>Bacteria</taxon>
        <taxon>Bacillati</taxon>
        <taxon>Bacillota</taxon>
        <taxon>Bacilli</taxon>
        <taxon>Bacillales</taxon>
        <taxon>Bacillaceae</taxon>
        <taxon>Marinococcus</taxon>
    </lineage>
</organism>
<dbReference type="PANTHER" id="PTHR43774:SF1">
    <property type="entry name" value="PEPTIDE METHIONINE SULFOXIDE REDUCTASE MSRA 2"/>
    <property type="match status" value="1"/>
</dbReference>
<dbReference type="GO" id="GO:0033744">
    <property type="term" value="F:L-methionine:thioredoxin-disulfide S-oxidoreductase activity"/>
    <property type="evidence" value="ECO:0007669"/>
    <property type="project" value="RHEA"/>
</dbReference>
<dbReference type="PANTHER" id="PTHR43774">
    <property type="entry name" value="PEPTIDE METHIONINE SULFOXIDE REDUCTASE"/>
    <property type="match status" value="1"/>
</dbReference>
<feature type="domain" description="Peptide methionine sulphoxide reductase MsrA" evidence="6">
    <location>
        <begin position="13"/>
        <end position="163"/>
    </location>
</feature>
<evidence type="ECO:0000256" key="5">
    <source>
        <dbReference type="HAMAP-Rule" id="MF_01401"/>
    </source>
</evidence>
<protein>
    <recommendedName>
        <fullName evidence="5">Peptide methionine sulfoxide reductase MsrA</fullName>
        <shortName evidence="5">Protein-methionine-S-oxide reductase</shortName>
        <ecNumber evidence="5">1.8.4.11</ecNumber>
    </recommendedName>
    <alternativeName>
        <fullName evidence="5">Peptide-methionine (S)-S-oxide reductase</fullName>
        <shortName evidence="5">Peptide Met(O) reductase</shortName>
    </alternativeName>
</protein>
<dbReference type="STRING" id="1122204.SAMN05421781_1111"/>
<dbReference type="GO" id="GO:0008113">
    <property type="term" value="F:peptide-methionine (S)-S-oxide reductase activity"/>
    <property type="evidence" value="ECO:0007669"/>
    <property type="project" value="UniProtKB-UniRule"/>
</dbReference>
<dbReference type="NCBIfam" id="TIGR00401">
    <property type="entry name" value="msrA"/>
    <property type="match status" value="1"/>
</dbReference>
<comment type="function">
    <text evidence="5">Has an important function as a repair enzyme for proteins that have been inactivated by oxidation. Catalyzes the reversible oxidation-reduction of methionine sulfoxide in proteins to methionine.</text>
</comment>
<dbReference type="RefSeq" id="WP_091612156.1">
    <property type="nucleotide sequence ID" value="NZ_FNNC01000001.1"/>
</dbReference>
<comment type="catalytic activity">
    <reaction evidence="4 5">
        <text>[thioredoxin]-disulfide + L-methionine + H2O = L-methionine (S)-S-oxide + [thioredoxin]-dithiol</text>
        <dbReference type="Rhea" id="RHEA:19993"/>
        <dbReference type="Rhea" id="RHEA-COMP:10698"/>
        <dbReference type="Rhea" id="RHEA-COMP:10700"/>
        <dbReference type="ChEBI" id="CHEBI:15377"/>
        <dbReference type="ChEBI" id="CHEBI:29950"/>
        <dbReference type="ChEBI" id="CHEBI:50058"/>
        <dbReference type="ChEBI" id="CHEBI:57844"/>
        <dbReference type="ChEBI" id="CHEBI:58772"/>
        <dbReference type="EC" id="1.8.4.11"/>
    </reaction>
</comment>
<sequence>MTQQYETKNQELATFAGGCFWCMVQPFDELPGIISITSGYTGGSVAYPSYEQVKAGTTGHREAVQIEFDPALFSYQQLLDLYWPQIDPTDPHGQFHDRGPQYQTAIFYHTEDQRRLAEASRQRIEESGRFRQPVVTEIRPAEPFYPAEDSHQDFYKKEREAYKKDRALSGRDEFIETHWDSSPGN</sequence>
<evidence type="ECO:0000256" key="4">
    <source>
        <dbReference type="ARBA" id="ARBA00048782"/>
    </source>
</evidence>
<dbReference type="Proteomes" id="UP000199488">
    <property type="component" value="Unassembled WGS sequence"/>
</dbReference>
<dbReference type="EC" id="1.8.4.11" evidence="5"/>
<dbReference type="Pfam" id="PF01625">
    <property type="entry name" value="PMSR"/>
    <property type="match status" value="1"/>
</dbReference>
<evidence type="ECO:0000256" key="2">
    <source>
        <dbReference type="ARBA" id="ARBA00023002"/>
    </source>
</evidence>
<evidence type="ECO:0000256" key="3">
    <source>
        <dbReference type="ARBA" id="ARBA00047806"/>
    </source>
</evidence>
<dbReference type="SUPFAM" id="SSF55068">
    <property type="entry name" value="Peptide methionine sulfoxide reductase"/>
    <property type="match status" value="1"/>
</dbReference>
<evidence type="ECO:0000313" key="7">
    <source>
        <dbReference type="EMBL" id="SDW29198.1"/>
    </source>
</evidence>
<dbReference type="EMBL" id="FNNC01000001">
    <property type="protein sequence ID" value="SDW29198.1"/>
    <property type="molecule type" value="Genomic_DNA"/>
</dbReference>
<dbReference type="Gene3D" id="3.30.1060.10">
    <property type="entry name" value="Peptide methionine sulphoxide reductase MsrA"/>
    <property type="match status" value="1"/>
</dbReference>
<evidence type="ECO:0000313" key="8">
    <source>
        <dbReference type="Proteomes" id="UP000199488"/>
    </source>
</evidence>
<dbReference type="AlphaFoldDB" id="A0A1H2SCH3"/>
<dbReference type="InterPro" id="IPR036509">
    <property type="entry name" value="Met_Sox_Rdtase_MsrA_sf"/>
</dbReference>